<name>A0ABQ1P2Q4_9ENTE</name>
<dbReference type="EMBL" id="BMKI01000002">
    <property type="protein sequence ID" value="GGC87773.1"/>
    <property type="molecule type" value="Genomic_DNA"/>
</dbReference>
<evidence type="ECO:0008006" key="3">
    <source>
        <dbReference type="Google" id="ProtNLM"/>
    </source>
</evidence>
<proteinExistence type="predicted"/>
<organism evidence="1 2">
    <name type="scientific">Enterococcus wangshanyuanii</name>
    <dbReference type="NCBI Taxonomy" id="2005703"/>
    <lineage>
        <taxon>Bacteria</taxon>
        <taxon>Bacillati</taxon>
        <taxon>Bacillota</taxon>
        <taxon>Bacilli</taxon>
        <taxon>Lactobacillales</taxon>
        <taxon>Enterococcaceae</taxon>
        <taxon>Enterococcus</taxon>
    </lineage>
</organism>
<dbReference type="RefSeq" id="WP_157894248.1">
    <property type="nucleotide sequence ID" value="NZ_BMKI01000002.1"/>
</dbReference>
<reference evidence="2" key="1">
    <citation type="journal article" date="2019" name="Int. J. Syst. Evol. Microbiol.">
        <title>The Global Catalogue of Microorganisms (GCM) 10K type strain sequencing project: providing services to taxonomists for standard genome sequencing and annotation.</title>
        <authorList>
            <consortium name="The Broad Institute Genomics Platform"/>
            <consortium name="The Broad Institute Genome Sequencing Center for Infectious Disease"/>
            <person name="Wu L."/>
            <person name="Ma J."/>
        </authorList>
    </citation>
    <scope>NUCLEOTIDE SEQUENCE [LARGE SCALE GENOMIC DNA]</scope>
    <source>
        <strain evidence="2">CGMCC 1.15942</strain>
    </source>
</reference>
<dbReference type="Proteomes" id="UP000630615">
    <property type="component" value="Unassembled WGS sequence"/>
</dbReference>
<comment type="caution">
    <text evidence="1">The sequence shown here is derived from an EMBL/GenBank/DDBJ whole genome shotgun (WGS) entry which is preliminary data.</text>
</comment>
<accession>A0ABQ1P2Q4</accession>
<keyword evidence="2" id="KW-1185">Reference proteome</keyword>
<evidence type="ECO:0000313" key="2">
    <source>
        <dbReference type="Proteomes" id="UP000630615"/>
    </source>
</evidence>
<protein>
    <recommendedName>
        <fullName evidence="3">Transposase</fullName>
    </recommendedName>
</protein>
<sequence>MEKISTEQAIVNQMASNFATKIAELEVEKAILQVDNQLLKQQLEKEGEK</sequence>
<evidence type="ECO:0000313" key="1">
    <source>
        <dbReference type="EMBL" id="GGC87773.1"/>
    </source>
</evidence>
<gene>
    <name evidence="1" type="ORF">GCM10011573_16730</name>
</gene>